<evidence type="ECO:0000313" key="5">
    <source>
        <dbReference type="EMBL" id="KKS83451.1"/>
    </source>
</evidence>
<keyword evidence="2 5" id="KW-0689">Ribosomal protein</keyword>
<proteinExistence type="inferred from homology"/>
<dbReference type="EMBL" id="LCFB01000039">
    <property type="protein sequence ID" value="KKS83451.1"/>
    <property type="molecule type" value="Genomic_DNA"/>
</dbReference>
<evidence type="ECO:0000313" key="6">
    <source>
        <dbReference type="Proteomes" id="UP000034543"/>
    </source>
</evidence>
<comment type="function">
    <text evidence="4">This protein is located at the 30S-50S ribosomal subunit interface and may play a role in the structure and function of the aminoacyl-tRNA binding site.</text>
</comment>
<protein>
    <recommendedName>
        <fullName evidence="4">50S ribosomal protein L19</fullName>
    </recommendedName>
</protein>
<sequence>MAIAVTLHNQKIHVGDTVGVHYKIIEKDIVSGKTKKEKHEEQKERTQVFEGMVIGIRGAGDGKSFVVRRMGIDNVGIERIFPVVSPWIKKVTVTRRGDVRRAKLYYLRAKTKKEVARIGTLVDTPAQIETKATPESKPAQG</sequence>
<evidence type="ECO:0000256" key="3">
    <source>
        <dbReference type="ARBA" id="ARBA00023274"/>
    </source>
</evidence>
<comment type="caution">
    <text evidence="5">The sequence shown here is derived from an EMBL/GenBank/DDBJ whole genome shotgun (WGS) entry which is preliminary data.</text>
</comment>
<dbReference type="AlphaFoldDB" id="A0A0G1EK83"/>
<dbReference type="Pfam" id="PF01245">
    <property type="entry name" value="Ribosomal_L19"/>
    <property type="match status" value="1"/>
</dbReference>
<evidence type="ECO:0000256" key="2">
    <source>
        <dbReference type="ARBA" id="ARBA00022980"/>
    </source>
</evidence>
<accession>A0A0G1EK83</accession>
<dbReference type="NCBIfam" id="TIGR01024">
    <property type="entry name" value="rplS_bact"/>
    <property type="match status" value="1"/>
</dbReference>
<dbReference type="SUPFAM" id="SSF50104">
    <property type="entry name" value="Translation proteins SH3-like domain"/>
    <property type="match status" value="1"/>
</dbReference>
<keyword evidence="3 4" id="KW-0687">Ribonucleoprotein</keyword>
<evidence type="ECO:0000256" key="4">
    <source>
        <dbReference type="RuleBase" id="RU000559"/>
    </source>
</evidence>
<dbReference type="InterPro" id="IPR008991">
    <property type="entry name" value="Translation_prot_SH3-like_sf"/>
</dbReference>
<dbReference type="PANTHER" id="PTHR15680">
    <property type="entry name" value="RIBOSOMAL PROTEIN L19"/>
    <property type="match status" value="1"/>
</dbReference>
<gene>
    <name evidence="5" type="ORF">UV59_C0039G0004</name>
</gene>
<comment type="similarity">
    <text evidence="1 4">Belongs to the bacterial ribosomal protein bL19 family.</text>
</comment>
<evidence type="ECO:0000256" key="1">
    <source>
        <dbReference type="ARBA" id="ARBA00005781"/>
    </source>
</evidence>
<dbReference type="STRING" id="1618436.UV59_C0039G0004"/>
<dbReference type="InterPro" id="IPR018257">
    <property type="entry name" value="Ribosomal_bL19_CS"/>
</dbReference>
<dbReference type="PRINTS" id="PR00061">
    <property type="entry name" value="RIBOSOMALL19"/>
</dbReference>
<dbReference type="Gene3D" id="2.30.30.790">
    <property type="match status" value="1"/>
</dbReference>
<dbReference type="InterPro" id="IPR001857">
    <property type="entry name" value="Ribosomal_bL19"/>
</dbReference>
<dbReference type="GO" id="GO:0022625">
    <property type="term" value="C:cytosolic large ribosomal subunit"/>
    <property type="evidence" value="ECO:0007669"/>
    <property type="project" value="TreeGrafter"/>
</dbReference>
<dbReference type="GO" id="GO:0003735">
    <property type="term" value="F:structural constituent of ribosome"/>
    <property type="evidence" value="ECO:0007669"/>
    <property type="project" value="InterPro"/>
</dbReference>
<dbReference type="InterPro" id="IPR038657">
    <property type="entry name" value="Ribosomal_bL19_sf"/>
</dbReference>
<dbReference type="PANTHER" id="PTHR15680:SF9">
    <property type="entry name" value="LARGE RIBOSOMAL SUBUNIT PROTEIN BL19M"/>
    <property type="match status" value="1"/>
</dbReference>
<dbReference type="GO" id="GO:0006412">
    <property type="term" value="P:translation"/>
    <property type="evidence" value="ECO:0007669"/>
    <property type="project" value="InterPro"/>
</dbReference>
<reference evidence="5 6" key="1">
    <citation type="journal article" date="2015" name="Nature">
        <title>rRNA introns, odd ribosomes, and small enigmatic genomes across a large radiation of phyla.</title>
        <authorList>
            <person name="Brown C.T."/>
            <person name="Hug L.A."/>
            <person name="Thomas B.C."/>
            <person name="Sharon I."/>
            <person name="Castelle C.J."/>
            <person name="Singh A."/>
            <person name="Wilkins M.J."/>
            <person name="Williams K.H."/>
            <person name="Banfield J.F."/>
        </authorList>
    </citation>
    <scope>NUCLEOTIDE SEQUENCE [LARGE SCALE GENOMIC DNA]</scope>
</reference>
<dbReference type="PROSITE" id="PS01015">
    <property type="entry name" value="RIBOSOMAL_L19"/>
    <property type="match status" value="1"/>
</dbReference>
<organism evidence="5 6">
    <name type="scientific">Candidatus Gottesmanbacteria bacterium GW2011_GWA1_43_11</name>
    <dbReference type="NCBI Taxonomy" id="1618436"/>
    <lineage>
        <taxon>Bacteria</taxon>
        <taxon>Candidatus Gottesmaniibacteriota</taxon>
    </lineage>
</organism>
<dbReference type="Proteomes" id="UP000034543">
    <property type="component" value="Unassembled WGS sequence"/>
</dbReference>
<name>A0A0G1EK83_9BACT</name>
<dbReference type="PATRIC" id="fig|1618436.3.peg.1432"/>